<gene>
    <name evidence="1" type="ORF">ACFQEV_11580</name>
</gene>
<dbReference type="RefSeq" id="WP_379696027.1">
    <property type="nucleotide sequence ID" value="NZ_JBHSXH010000015.1"/>
</dbReference>
<protein>
    <submittedName>
        <fullName evidence="1">Uncharacterized protein</fullName>
    </submittedName>
</protein>
<comment type="caution">
    <text evidence="1">The sequence shown here is derived from an EMBL/GenBank/DDBJ whole genome shotgun (WGS) entry which is preliminary data.</text>
</comment>
<evidence type="ECO:0000313" key="2">
    <source>
        <dbReference type="Proteomes" id="UP001596408"/>
    </source>
</evidence>
<reference evidence="1 2" key="1">
    <citation type="journal article" date="2019" name="Int. J. Syst. Evol. Microbiol.">
        <title>The Global Catalogue of Microorganisms (GCM) 10K type strain sequencing project: providing services to taxonomists for standard genome sequencing and annotation.</title>
        <authorList>
            <consortium name="The Broad Institute Genomics Platform"/>
            <consortium name="The Broad Institute Genome Sequencing Center for Infectious Disease"/>
            <person name="Wu L."/>
            <person name="Ma J."/>
        </authorList>
    </citation>
    <scope>NUCLEOTIDE SEQUENCE [LARGE SCALE GENOMIC DNA]</scope>
    <source>
        <strain evidence="1 2">YIM 94188</strain>
    </source>
</reference>
<accession>A0ABD5U3F6</accession>
<organism evidence="1 2">
    <name type="scientific">Halopelagius fulvigenes</name>
    <dbReference type="NCBI Taxonomy" id="1198324"/>
    <lineage>
        <taxon>Archaea</taxon>
        <taxon>Methanobacteriati</taxon>
        <taxon>Methanobacteriota</taxon>
        <taxon>Stenosarchaea group</taxon>
        <taxon>Halobacteria</taxon>
        <taxon>Halobacteriales</taxon>
        <taxon>Haloferacaceae</taxon>
    </lineage>
</organism>
<sequence>MSAEEWREELKQLVDRHTNVDPNEIRKGATYLENVAEVREKQGGGDLWP</sequence>
<proteinExistence type="predicted"/>
<dbReference type="Proteomes" id="UP001596408">
    <property type="component" value="Unassembled WGS sequence"/>
</dbReference>
<name>A0ABD5U3F6_9EURY</name>
<dbReference type="AlphaFoldDB" id="A0ABD5U3F6"/>
<keyword evidence="2" id="KW-1185">Reference proteome</keyword>
<dbReference type="EMBL" id="JBHSXH010000015">
    <property type="protein sequence ID" value="MFC6825625.1"/>
    <property type="molecule type" value="Genomic_DNA"/>
</dbReference>
<evidence type="ECO:0000313" key="1">
    <source>
        <dbReference type="EMBL" id="MFC6825625.1"/>
    </source>
</evidence>